<evidence type="ECO:0000259" key="1">
    <source>
        <dbReference type="Pfam" id="PF04014"/>
    </source>
</evidence>
<protein>
    <recommendedName>
        <fullName evidence="1">SpoVT-AbrB domain-containing protein</fullName>
    </recommendedName>
</protein>
<feature type="domain" description="SpoVT-AbrB" evidence="1">
    <location>
        <begin position="26"/>
        <end position="58"/>
    </location>
</feature>
<dbReference type="SUPFAM" id="SSF89447">
    <property type="entry name" value="AbrB/MazE/MraZ-like"/>
    <property type="match status" value="1"/>
</dbReference>
<dbReference type="Pfam" id="PF04014">
    <property type="entry name" value="MazE_antitoxin"/>
    <property type="match status" value="1"/>
</dbReference>
<accession>A0A2R7Y911</accession>
<dbReference type="InterPro" id="IPR037914">
    <property type="entry name" value="SpoVT-AbrB_sf"/>
</dbReference>
<reference evidence="2 3" key="1">
    <citation type="journal article" date="2018" name="Syst. Appl. Microbiol.">
        <title>A new symbiotic nanoarchaeote (Candidatus Nanoclepta minutus) and its host (Zestosphaera tikiterensis gen. nov., sp. nov.) from a New Zealand hot spring.</title>
        <authorList>
            <person name="St John E."/>
            <person name="Liu Y."/>
            <person name="Podar M."/>
            <person name="Stott M.B."/>
            <person name="Meneghin J."/>
            <person name="Chen Z."/>
            <person name="Lagutin K."/>
            <person name="Mitchell K."/>
            <person name="Reysenbach A.L."/>
        </authorList>
    </citation>
    <scope>NUCLEOTIDE SEQUENCE [LARGE SCALE GENOMIC DNA]</scope>
    <source>
        <strain evidence="2">NZ3</strain>
    </source>
</reference>
<dbReference type="AlphaFoldDB" id="A0A2R7Y911"/>
<dbReference type="GO" id="GO:0003677">
    <property type="term" value="F:DNA binding"/>
    <property type="evidence" value="ECO:0007669"/>
    <property type="project" value="InterPro"/>
</dbReference>
<comment type="caution">
    <text evidence="2">The sequence shown here is derived from an EMBL/GenBank/DDBJ whole genome shotgun (WGS) entry which is preliminary data.</text>
</comment>
<dbReference type="EMBL" id="NBVN01000002">
    <property type="protein sequence ID" value="PUA33352.1"/>
    <property type="molecule type" value="Genomic_DNA"/>
</dbReference>
<sequence length="60" mass="7014">MSYIDLSKCVKVKILKLRKKPKGIDVRIPKEVADKMNLKDKEKVEVYVDYANGLIIYKPF</sequence>
<name>A0A2R7Y911_9CREN</name>
<organism evidence="2 3">
    <name type="scientific">Zestosphaera tikiterensis</name>
    <dbReference type="NCBI Taxonomy" id="1973259"/>
    <lineage>
        <taxon>Archaea</taxon>
        <taxon>Thermoproteota</taxon>
        <taxon>Thermoprotei</taxon>
        <taxon>Desulfurococcales</taxon>
        <taxon>Desulfurococcaceae</taxon>
        <taxon>Zestosphaera</taxon>
    </lineage>
</organism>
<evidence type="ECO:0000313" key="2">
    <source>
        <dbReference type="EMBL" id="PUA33352.1"/>
    </source>
</evidence>
<gene>
    <name evidence="2" type="ORF">B7O98_02690</name>
</gene>
<dbReference type="Proteomes" id="UP000244093">
    <property type="component" value="Unassembled WGS sequence"/>
</dbReference>
<dbReference type="InterPro" id="IPR007159">
    <property type="entry name" value="SpoVT-AbrB_dom"/>
</dbReference>
<evidence type="ECO:0000313" key="3">
    <source>
        <dbReference type="Proteomes" id="UP000244093"/>
    </source>
</evidence>
<proteinExistence type="predicted"/>
<dbReference type="Gene3D" id="2.10.260.10">
    <property type="match status" value="1"/>
</dbReference>